<dbReference type="AlphaFoldDB" id="A0A9P5PP74"/>
<gene>
    <name evidence="2" type="ORF">BDP27DRAFT_1363260</name>
</gene>
<reference evidence="2" key="1">
    <citation type="submission" date="2020-11" db="EMBL/GenBank/DDBJ databases">
        <authorList>
            <consortium name="DOE Joint Genome Institute"/>
            <person name="Ahrendt S."/>
            <person name="Riley R."/>
            <person name="Andreopoulos W."/>
            <person name="Labutti K."/>
            <person name="Pangilinan J."/>
            <person name="Ruiz-Duenas F.J."/>
            <person name="Barrasa J.M."/>
            <person name="Sanchez-Garcia M."/>
            <person name="Camarero S."/>
            <person name="Miyauchi S."/>
            <person name="Serrano A."/>
            <person name="Linde D."/>
            <person name="Babiker R."/>
            <person name="Drula E."/>
            <person name="Ayuso-Fernandez I."/>
            <person name="Pacheco R."/>
            <person name="Padilla G."/>
            <person name="Ferreira P."/>
            <person name="Barriuso J."/>
            <person name="Kellner H."/>
            <person name="Castanera R."/>
            <person name="Alfaro M."/>
            <person name="Ramirez L."/>
            <person name="Pisabarro A.G."/>
            <person name="Kuo A."/>
            <person name="Tritt A."/>
            <person name="Lipzen A."/>
            <person name="He G."/>
            <person name="Yan M."/>
            <person name="Ng V."/>
            <person name="Cullen D."/>
            <person name="Martin F."/>
            <person name="Rosso M.-N."/>
            <person name="Henrissat B."/>
            <person name="Hibbett D."/>
            <person name="Martinez A.T."/>
            <person name="Grigoriev I.V."/>
        </authorList>
    </citation>
    <scope>NUCLEOTIDE SEQUENCE</scope>
    <source>
        <strain evidence="2">AH 40177</strain>
    </source>
</reference>
<comment type="caution">
    <text evidence="2">The sequence shown here is derived from an EMBL/GenBank/DDBJ whole genome shotgun (WGS) entry which is preliminary data.</text>
</comment>
<keyword evidence="3" id="KW-1185">Reference proteome</keyword>
<feature type="compositionally biased region" description="Basic and acidic residues" evidence="1">
    <location>
        <begin position="140"/>
        <end position="172"/>
    </location>
</feature>
<proteinExistence type="predicted"/>
<sequence length="188" mass="21373">MLSDDFLDEFEELRQEINRGIVINYYPDIDYRKHNYTRNEIVSMIANNQNKNLPRQKACNLKPDTKSITEDRDSAEILTGARTMADKWTEGTKNPDLESQLTVARAIINSNNYVPTGQNPDECKPGADPRGRLQNSGNSNEREPTQENDKELKKQSAEWRNNKERVGSEHGSRVGSIGPGDKHLRSES</sequence>
<organism evidence="2 3">
    <name type="scientific">Rhodocollybia butyracea</name>
    <dbReference type="NCBI Taxonomy" id="206335"/>
    <lineage>
        <taxon>Eukaryota</taxon>
        <taxon>Fungi</taxon>
        <taxon>Dikarya</taxon>
        <taxon>Basidiomycota</taxon>
        <taxon>Agaricomycotina</taxon>
        <taxon>Agaricomycetes</taxon>
        <taxon>Agaricomycetidae</taxon>
        <taxon>Agaricales</taxon>
        <taxon>Marasmiineae</taxon>
        <taxon>Omphalotaceae</taxon>
        <taxon>Rhodocollybia</taxon>
    </lineage>
</organism>
<dbReference type="EMBL" id="JADNRY010000049">
    <property type="protein sequence ID" value="KAF9069569.1"/>
    <property type="molecule type" value="Genomic_DNA"/>
</dbReference>
<feature type="region of interest" description="Disordered" evidence="1">
    <location>
        <begin position="111"/>
        <end position="188"/>
    </location>
</feature>
<dbReference type="Proteomes" id="UP000772434">
    <property type="component" value="Unassembled WGS sequence"/>
</dbReference>
<accession>A0A9P5PP74</accession>
<protein>
    <submittedName>
        <fullName evidence="2">Uncharacterized protein</fullName>
    </submittedName>
</protein>
<name>A0A9P5PP74_9AGAR</name>
<evidence type="ECO:0000313" key="2">
    <source>
        <dbReference type="EMBL" id="KAF9069569.1"/>
    </source>
</evidence>
<evidence type="ECO:0000256" key="1">
    <source>
        <dbReference type="SAM" id="MobiDB-lite"/>
    </source>
</evidence>
<feature type="compositionally biased region" description="Basic and acidic residues" evidence="1">
    <location>
        <begin position="121"/>
        <end position="131"/>
    </location>
</feature>
<evidence type="ECO:0000313" key="3">
    <source>
        <dbReference type="Proteomes" id="UP000772434"/>
    </source>
</evidence>